<dbReference type="EMBL" id="CAUEEQ010040803">
    <property type="protein sequence ID" value="CAJ0955871.1"/>
    <property type="molecule type" value="Genomic_DNA"/>
</dbReference>
<dbReference type="Proteomes" id="UP001176940">
    <property type="component" value="Unassembled WGS sequence"/>
</dbReference>
<dbReference type="Gene3D" id="3.30.200.20">
    <property type="entry name" value="Phosphorylase Kinase, domain 1"/>
    <property type="match status" value="1"/>
</dbReference>
<proteinExistence type="predicted"/>
<organism evidence="4 5">
    <name type="scientific">Ranitomeya imitator</name>
    <name type="common">mimic poison frog</name>
    <dbReference type="NCBI Taxonomy" id="111125"/>
    <lineage>
        <taxon>Eukaryota</taxon>
        <taxon>Metazoa</taxon>
        <taxon>Chordata</taxon>
        <taxon>Craniata</taxon>
        <taxon>Vertebrata</taxon>
        <taxon>Euteleostomi</taxon>
        <taxon>Amphibia</taxon>
        <taxon>Batrachia</taxon>
        <taxon>Anura</taxon>
        <taxon>Neobatrachia</taxon>
        <taxon>Hyloidea</taxon>
        <taxon>Dendrobatidae</taxon>
        <taxon>Dendrobatinae</taxon>
        <taxon>Ranitomeya</taxon>
    </lineage>
</organism>
<dbReference type="InterPro" id="IPR011009">
    <property type="entry name" value="Kinase-like_dom_sf"/>
</dbReference>
<keyword evidence="1" id="KW-0547">Nucleotide-binding</keyword>
<comment type="caution">
    <text evidence="4">The sequence shown here is derived from an EMBL/GenBank/DDBJ whole genome shotgun (WGS) entry which is preliminary data.</text>
</comment>
<protein>
    <submittedName>
        <fullName evidence="4">Uncharacterized protein</fullName>
    </submittedName>
</protein>
<evidence type="ECO:0000313" key="5">
    <source>
        <dbReference type="Proteomes" id="UP001176940"/>
    </source>
</evidence>
<sequence>MKHSSRQQVTFHQTPTAEKLEKNEGGDRRWNVIGLLDVFTPSKSFEEFNDVYLVTHLMGADLNNIVKCQKLTDDHVQFLIYQILRGLKVL</sequence>
<evidence type="ECO:0000313" key="4">
    <source>
        <dbReference type="EMBL" id="CAJ0955871.1"/>
    </source>
</evidence>
<feature type="region of interest" description="Disordered" evidence="3">
    <location>
        <begin position="1"/>
        <end position="24"/>
    </location>
</feature>
<keyword evidence="2" id="KW-0067">ATP-binding</keyword>
<dbReference type="SUPFAM" id="SSF56112">
    <property type="entry name" value="Protein kinase-like (PK-like)"/>
    <property type="match status" value="1"/>
</dbReference>
<name>A0ABN9M0P8_9NEOB</name>
<accession>A0ABN9M0P8</accession>
<dbReference type="InterPro" id="IPR050117">
    <property type="entry name" value="MAPK"/>
</dbReference>
<feature type="compositionally biased region" description="Polar residues" evidence="3">
    <location>
        <begin position="1"/>
        <end position="16"/>
    </location>
</feature>
<reference evidence="4" key="1">
    <citation type="submission" date="2023-07" db="EMBL/GenBank/DDBJ databases">
        <authorList>
            <person name="Stuckert A."/>
        </authorList>
    </citation>
    <scope>NUCLEOTIDE SEQUENCE</scope>
</reference>
<evidence type="ECO:0000256" key="1">
    <source>
        <dbReference type="ARBA" id="ARBA00022741"/>
    </source>
</evidence>
<dbReference type="PANTHER" id="PTHR24055">
    <property type="entry name" value="MITOGEN-ACTIVATED PROTEIN KINASE"/>
    <property type="match status" value="1"/>
</dbReference>
<dbReference type="Gene3D" id="1.10.510.10">
    <property type="entry name" value="Transferase(Phosphotransferase) domain 1"/>
    <property type="match status" value="1"/>
</dbReference>
<gene>
    <name evidence="4" type="ORF">RIMI_LOCUS15284779</name>
</gene>
<keyword evidence="5" id="KW-1185">Reference proteome</keyword>
<evidence type="ECO:0000256" key="3">
    <source>
        <dbReference type="SAM" id="MobiDB-lite"/>
    </source>
</evidence>
<evidence type="ECO:0000256" key="2">
    <source>
        <dbReference type="ARBA" id="ARBA00022840"/>
    </source>
</evidence>